<protein>
    <submittedName>
        <fullName evidence="1">14883_t:CDS:1</fullName>
    </submittedName>
</protein>
<proteinExistence type="predicted"/>
<dbReference type="AlphaFoldDB" id="A0A9N9DIQ1"/>
<gene>
    <name evidence="1" type="ORF">DERYTH_LOCUS9712</name>
</gene>
<dbReference type="OrthoDB" id="2486327at2759"/>
<comment type="caution">
    <text evidence="1">The sequence shown here is derived from an EMBL/GenBank/DDBJ whole genome shotgun (WGS) entry which is preliminary data.</text>
</comment>
<reference evidence="1" key="1">
    <citation type="submission" date="2021-06" db="EMBL/GenBank/DDBJ databases">
        <authorList>
            <person name="Kallberg Y."/>
            <person name="Tangrot J."/>
            <person name="Rosling A."/>
        </authorList>
    </citation>
    <scope>NUCLEOTIDE SEQUENCE</scope>
    <source>
        <strain evidence="1">MA453B</strain>
    </source>
</reference>
<sequence length="113" mass="12935">MDNFDDDLDLLTDNLNYQDSTSQYDNLTIHINPFQIIRSGLKNTNAVDDAMNYLRIRSRFLLNKYSSSFDSHISLNFTSDPIKNYNLTSENSICLSNDCDNNLLKSLQATILS</sequence>
<accession>A0A9N9DIQ1</accession>
<keyword evidence="2" id="KW-1185">Reference proteome</keyword>
<evidence type="ECO:0000313" key="2">
    <source>
        <dbReference type="Proteomes" id="UP000789405"/>
    </source>
</evidence>
<dbReference type="Proteomes" id="UP000789405">
    <property type="component" value="Unassembled WGS sequence"/>
</dbReference>
<evidence type="ECO:0000313" key="1">
    <source>
        <dbReference type="EMBL" id="CAG8642062.1"/>
    </source>
</evidence>
<dbReference type="EMBL" id="CAJVPY010005394">
    <property type="protein sequence ID" value="CAG8642062.1"/>
    <property type="molecule type" value="Genomic_DNA"/>
</dbReference>
<name>A0A9N9DIQ1_9GLOM</name>
<organism evidence="1 2">
    <name type="scientific">Dentiscutata erythropus</name>
    <dbReference type="NCBI Taxonomy" id="1348616"/>
    <lineage>
        <taxon>Eukaryota</taxon>
        <taxon>Fungi</taxon>
        <taxon>Fungi incertae sedis</taxon>
        <taxon>Mucoromycota</taxon>
        <taxon>Glomeromycotina</taxon>
        <taxon>Glomeromycetes</taxon>
        <taxon>Diversisporales</taxon>
        <taxon>Gigasporaceae</taxon>
        <taxon>Dentiscutata</taxon>
    </lineage>
</organism>